<dbReference type="AlphaFoldDB" id="A0A843XJ44"/>
<organism evidence="1 2">
    <name type="scientific">Colocasia esculenta</name>
    <name type="common">Wild taro</name>
    <name type="synonym">Arum esculentum</name>
    <dbReference type="NCBI Taxonomy" id="4460"/>
    <lineage>
        <taxon>Eukaryota</taxon>
        <taxon>Viridiplantae</taxon>
        <taxon>Streptophyta</taxon>
        <taxon>Embryophyta</taxon>
        <taxon>Tracheophyta</taxon>
        <taxon>Spermatophyta</taxon>
        <taxon>Magnoliopsida</taxon>
        <taxon>Liliopsida</taxon>
        <taxon>Araceae</taxon>
        <taxon>Aroideae</taxon>
        <taxon>Colocasieae</taxon>
        <taxon>Colocasia</taxon>
    </lineage>
</organism>
<name>A0A843XJ44_COLES</name>
<accession>A0A843XJ44</accession>
<evidence type="ECO:0000313" key="1">
    <source>
        <dbReference type="EMBL" id="MQM19067.1"/>
    </source>
</evidence>
<keyword evidence="2" id="KW-1185">Reference proteome</keyword>
<proteinExistence type="predicted"/>
<protein>
    <submittedName>
        <fullName evidence="1">Uncharacterized protein</fullName>
    </submittedName>
</protein>
<dbReference type="Proteomes" id="UP000652761">
    <property type="component" value="Unassembled WGS sequence"/>
</dbReference>
<comment type="caution">
    <text evidence="1">The sequence shown here is derived from an EMBL/GenBank/DDBJ whole genome shotgun (WGS) entry which is preliminary data.</text>
</comment>
<gene>
    <name evidence="1" type="ORF">Taro_052067</name>
</gene>
<sequence>MSFTTLWGRVEEFLAAGELWNDHKKVIFFPCSSATNCATRPLGVEQRGHVSSVWYRITAGRHDPLKGVHATL</sequence>
<dbReference type="EMBL" id="NMUH01008632">
    <property type="protein sequence ID" value="MQM19067.1"/>
    <property type="molecule type" value="Genomic_DNA"/>
</dbReference>
<reference evidence="1" key="1">
    <citation type="submission" date="2017-07" db="EMBL/GenBank/DDBJ databases">
        <title>Taro Niue Genome Assembly and Annotation.</title>
        <authorList>
            <person name="Atibalentja N."/>
            <person name="Keating K."/>
            <person name="Fields C.J."/>
        </authorList>
    </citation>
    <scope>NUCLEOTIDE SEQUENCE</scope>
    <source>
        <strain evidence="1">Niue_2</strain>
        <tissue evidence="1">Leaf</tissue>
    </source>
</reference>
<evidence type="ECO:0000313" key="2">
    <source>
        <dbReference type="Proteomes" id="UP000652761"/>
    </source>
</evidence>